<dbReference type="Proteomes" id="UP001189429">
    <property type="component" value="Unassembled WGS sequence"/>
</dbReference>
<comment type="caution">
    <text evidence="3">The sequence shown here is derived from an EMBL/GenBank/DDBJ whole genome shotgun (WGS) entry which is preliminary data.</text>
</comment>
<feature type="transmembrane region" description="Helical" evidence="2">
    <location>
        <begin position="167"/>
        <end position="188"/>
    </location>
</feature>
<feature type="transmembrane region" description="Helical" evidence="2">
    <location>
        <begin position="38"/>
        <end position="60"/>
    </location>
</feature>
<feature type="non-terminal residue" evidence="3">
    <location>
        <position position="1"/>
    </location>
</feature>
<feature type="compositionally biased region" description="Low complexity" evidence="1">
    <location>
        <begin position="317"/>
        <end position="348"/>
    </location>
</feature>
<gene>
    <name evidence="3" type="ORF">PCOR1329_LOCUS8468</name>
</gene>
<protein>
    <submittedName>
        <fullName evidence="3">Uncharacterized protein</fullName>
    </submittedName>
</protein>
<evidence type="ECO:0000256" key="2">
    <source>
        <dbReference type="SAM" id="Phobius"/>
    </source>
</evidence>
<proteinExistence type="predicted"/>
<feature type="region of interest" description="Disordered" evidence="1">
    <location>
        <begin position="194"/>
        <end position="222"/>
    </location>
</feature>
<feature type="compositionally biased region" description="Low complexity" evidence="1">
    <location>
        <begin position="259"/>
        <end position="288"/>
    </location>
</feature>
<reference evidence="3" key="1">
    <citation type="submission" date="2023-10" db="EMBL/GenBank/DDBJ databases">
        <authorList>
            <person name="Chen Y."/>
            <person name="Shah S."/>
            <person name="Dougan E. K."/>
            <person name="Thang M."/>
            <person name="Chan C."/>
        </authorList>
    </citation>
    <scope>NUCLEOTIDE SEQUENCE [LARGE SCALE GENOMIC DNA]</scope>
</reference>
<name>A0ABN9Q6U2_9DINO</name>
<feature type="compositionally biased region" description="Basic residues" evidence="1">
    <location>
        <begin position="16"/>
        <end position="25"/>
    </location>
</feature>
<keyword evidence="2" id="KW-0812">Transmembrane</keyword>
<evidence type="ECO:0000256" key="1">
    <source>
        <dbReference type="SAM" id="MobiDB-lite"/>
    </source>
</evidence>
<feature type="region of interest" description="Disordered" evidence="1">
    <location>
        <begin position="254"/>
        <end position="380"/>
    </location>
</feature>
<accession>A0ABN9Q6U2</accession>
<organism evidence="3 4">
    <name type="scientific">Prorocentrum cordatum</name>
    <dbReference type="NCBI Taxonomy" id="2364126"/>
    <lineage>
        <taxon>Eukaryota</taxon>
        <taxon>Sar</taxon>
        <taxon>Alveolata</taxon>
        <taxon>Dinophyceae</taxon>
        <taxon>Prorocentrales</taxon>
        <taxon>Prorocentraceae</taxon>
        <taxon>Prorocentrum</taxon>
    </lineage>
</organism>
<keyword evidence="4" id="KW-1185">Reference proteome</keyword>
<keyword evidence="2" id="KW-0472">Membrane</keyword>
<sequence>GACPAPRGADRGRGTPWRRRRRHAPMPRGGRLQRREEAWPLAVVAAVGVTGIALPGTLAAPAPALAAGARAPACSWGDRGRRQRRRTARVVLRVTGKTPISQGLQELRSFLPSEAEPSSRWRPLMEQLDDRLQLAESRAERAEESFYASTQTMSQAAGRANSDLADLFLFSLALVVGILMMFLVGLVIRLSAPEAPNPEPSPGERARGAVLRALGVPPERQRQDRRTRYGIIGVLQWLFRPSRNLVAARGQLPSEQATLPGESGSLPEGEGDASAASPDAPPSVSAWDVRIRQRARGMSKNRRRGCRGAPGLGRGAGRSARGQLARVPDAGPRDGGAAAAAGLLQVQGGPAGGRHRPARGGHGAATGPLALQGGRAEDAG</sequence>
<evidence type="ECO:0000313" key="3">
    <source>
        <dbReference type="EMBL" id="CAK0800281.1"/>
    </source>
</evidence>
<feature type="compositionally biased region" description="Basic residues" evidence="1">
    <location>
        <begin position="292"/>
        <end position="306"/>
    </location>
</feature>
<feature type="region of interest" description="Disordered" evidence="1">
    <location>
        <begin position="1"/>
        <end position="32"/>
    </location>
</feature>
<dbReference type="EMBL" id="CAUYUJ010002326">
    <property type="protein sequence ID" value="CAK0800281.1"/>
    <property type="molecule type" value="Genomic_DNA"/>
</dbReference>
<evidence type="ECO:0000313" key="4">
    <source>
        <dbReference type="Proteomes" id="UP001189429"/>
    </source>
</evidence>
<keyword evidence="2" id="KW-1133">Transmembrane helix</keyword>